<dbReference type="eggNOG" id="COG3118">
    <property type="taxonomic scope" value="Bacteria"/>
</dbReference>
<dbReference type="EMBL" id="CP008947">
    <property type="protein sequence ID" value="AII09386.1"/>
    <property type="molecule type" value="Genomic_DNA"/>
</dbReference>
<dbReference type="NCBIfam" id="TIGR01068">
    <property type="entry name" value="thioredoxin"/>
    <property type="match status" value="1"/>
</dbReference>
<dbReference type="InterPro" id="IPR013766">
    <property type="entry name" value="Thioredoxin_domain"/>
</dbReference>
<evidence type="ECO:0000313" key="12">
    <source>
        <dbReference type="EMBL" id="AII09386.1"/>
    </source>
</evidence>
<feature type="site" description="Contributes to redox potential value" evidence="9">
    <location>
        <position position="35"/>
    </location>
</feature>
<evidence type="ECO:0000256" key="7">
    <source>
        <dbReference type="NCBIfam" id="TIGR01068"/>
    </source>
</evidence>
<dbReference type="PIRSF" id="PIRSF000077">
    <property type="entry name" value="Thioredoxin"/>
    <property type="match status" value="1"/>
</dbReference>
<organism evidence="12 13">
    <name type="scientific">Rhodococcus opacus</name>
    <name type="common">Nocardia opaca</name>
    <dbReference type="NCBI Taxonomy" id="37919"/>
    <lineage>
        <taxon>Bacteria</taxon>
        <taxon>Bacillati</taxon>
        <taxon>Actinomycetota</taxon>
        <taxon>Actinomycetes</taxon>
        <taxon>Mycobacteriales</taxon>
        <taxon>Nocardiaceae</taxon>
        <taxon>Rhodococcus</taxon>
    </lineage>
</organism>
<evidence type="ECO:0000256" key="9">
    <source>
        <dbReference type="PIRSR" id="PIRSR000077-1"/>
    </source>
</evidence>
<dbReference type="AlphaFoldDB" id="A0A076EUA8"/>
<keyword evidence="6 10" id="KW-0676">Redox-active center</keyword>
<dbReference type="GO" id="GO:0005829">
    <property type="term" value="C:cytosol"/>
    <property type="evidence" value="ECO:0007669"/>
    <property type="project" value="TreeGrafter"/>
</dbReference>
<reference evidence="12 13" key="1">
    <citation type="submission" date="2014-07" db="EMBL/GenBank/DDBJ databases">
        <title>Genome Sequence of Rhodococcus opacus Strain R7, a Biodegrader of Mono- and Polycyclic Aromatic Hydrocarbons.</title>
        <authorList>
            <person name="Di Gennaro P."/>
            <person name="Zampolli J."/>
            <person name="Presti I."/>
            <person name="Cappelletti M."/>
            <person name="D'Ursi P."/>
            <person name="Orro A."/>
            <person name="Mezzelani A."/>
            <person name="Milanesi L."/>
        </authorList>
    </citation>
    <scope>NUCLEOTIDE SEQUENCE [LARGE SCALE GENOMIC DNA]</scope>
    <source>
        <strain evidence="12 13">R7</strain>
    </source>
</reference>
<feature type="site" description="Deprotonates C-terminal active site Cys" evidence="9">
    <location>
        <position position="27"/>
    </location>
</feature>
<dbReference type="InterPro" id="IPR036249">
    <property type="entry name" value="Thioredoxin-like_sf"/>
</dbReference>
<gene>
    <name evidence="12" type="ORF">EP51_33995</name>
</gene>
<dbReference type="Pfam" id="PF00085">
    <property type="entry name" value="Thioredoxin"/>
    <property type="match status" value="1"/>
</dbReference>
<comment type="function">
    <text evidence="1">Participates in various redox reactions through the reversible oxidation of its active center dithiol to a disulfide and catalyzes dithiol-disulfide exchange reactions.</text>
</comment>
<evidence type="ECO:0000256" key="4">
    <source>
        <dbReference type="ARBA" id="ARBA00022982"/>
    </source>
</evidence>
<evidence type="ECO:0000256" key="2">
    <source>
        <dbReference type="ARBA" id="ARBA00008987"/>
    </source>
</evidence>
<dbReference type="InterPro" id="IPR017937">
    <property type="entry name" value="Thioredoxin_CS"/>
</dbReference>
<dbReference type="RefSeq" id="WP_128641669.1">
    <property type="nucleotide sequence ID" value="NZ_CP008947.1"/>
</dbReference>
<dbReference type="PROSITE" id="PS51352">
    <property type="entry name" value="THIOREDOXIN_2"/>
    <property type="match status" value="1"/>
</dbReference>
<dbReference type="FunFam" id="3.40.30.10:FF:000001">
    <property type="entry name" value="Thioredoxin"/>
    <property type="match status" value="1"/>
</dbReference>
<evidence type="ECO:0000256" key="3">
    <source>
        <dbReference type="ARBA" id="ARBA00022448"/>
    </source>
</evidence>
<proteinExistence type="inferred from homology"/>
<dbReference type="Proteomes" id="UP000028488">
    <property type="component" value="Chromosome"/>
</dbReference>
<dbReference type="PRINTS" id="PR00421">
    <property type="entry name" value="THIOREDOXIN"/>
</dbReference>
<evidence type="ECO:0000256" key="1">
    <source>
        <dbReference type="ARBA" id="ARBA00003318"/>
    </source>
</evidence>
<name>A0A076EUA8_RHOOP</name>
<comment type="similarity">
    <text evidence="2 8">Belongs to the thioredoxin family.</text>
</comment>
<sequence>MSDHALTVTDDSFDELVLKSARPILVDFWAPWCGPCKKLSPILDEIAAESSGTIAIAKLDVDANPNSAKSYRVMSLPTMVVFRDGEVVGRITGAKDKATLLKDIGAALSVNEDTANPM</sequence>
<keyword evidence="5 10" id="KW-1015">Disulfide bond</keyword>
<keyword evidence="3" id="KW-0813">Transport</keyword>
<evidence type="ECO:0000259" key="11">
    <source>
        <dbReference type="PROSITE" id="PS51352"/>
    </source>
</evidence>
<dbReference type="Gene3D" id="3.40.30.10">
    <property type="entry name" value="Glutaredoxin"/>
    <property type="match status" value="1"/>
</dbReference>
<dbReference type="GO" id="GO:0015035">
    <property type="term" value="F:protein-disulfide reductase activity"/>
    <property type="evidence" value="ECO:0007669"/>
    <property type="project" value="UniProtKB-UniRule"/>
</dbReference>
<protein>
    <recommendedName>
        <fullName evidence="7 8">Thioredoxin</fullName>
    </recommendedName>
</protein>
<evidence type="ECO:0000256" key="10">
    <source>
        <dbReference type="PIRSR" id="PIRSR000077-4"/>
    </source>
</evidence>
<dbReference type="GO" id="GO:0045454">
    <property type="term" value="P:cell redox homeostasis"/>
    <property type="evidence" value="ECO:0007669"/>
    <property type="project" value="TreeGrafter"/>
</dbReference>
<dbReference type="PANTHER" id="PTHR45663">
    <property type="entry name" value="GEO12009P1"/>
    <property type="match status" value="1"/>
</dbReference>
<dbReference type="SUPFAM" id="SSF52833">
    <property type="entry name" value="Thioredoxin-like"/>
    <property type="match status" value="1"/>
</dbReference>
<evidence type="ECO:0000256" key="8">
    <source>
        <dbReference type="PIRNR" id="PIRNR000077"/>
    </source>
</evidence>
<keyword evidence="4" id="KW-0249">Electron transport</keyword>
<feature type="active site" description="Nucleophile" evidence="9">
    <location>
        <position position="33"/>
    </location>
</feature>
<dbReference type="CDD" id="cd02947">
    <property type="entry name" value="TRX_family"/>
    <property type="match status" value="1"/>
</dbReference>
<feature type="active site" description="Nucleophile" evidence="9">
    <location>
        <position position="36"/>
    </location>
</feature>
<feature type="domain" description="Thioredoxin" evidence="11">
    <location>
        <begin position="1"/>
        <end position="109"/>
    </location>
</feature>
<evidence type="ECO:0000313" key="13">
    <source>
        <dbReference type="Proteomes" id="UP000028488"/>
    </source>
</evidence>
<dbReference type="PANTHER" id="PTHR45663:SF11">
    <property type="entry name" value="GEO12009P1"/>
    <property type="match status" value="1"/>
</dbReference>
<feature type="site" description="Contributes to redox potential value" evidence="9">
    <location>
        <position position="34"/>
    </location>
</feature>
<evidence type="ECO:0000256" key="5">
    <source>
        <dbReference type="ARBA" id="ARBA00023157"/>
    </source>
</evidence>
<dbReference type="PROSITE" id="PS00194">
    <property type="entry name" value="THIOREDOXIN_1"/>
    <property type="match status" value="1"/>
</dbReference>
<dbReference type="InterPro" id="IPR005746">
    <property type="entry name" value="Thioredoxin"/>
</dbReference>
<evidence type="ECO:0000256" key="6">
    <source>
        <dbReference type="ARBA" id="ARBA00023284"/>
    </source>
</evidence>
<feature type="disulfide bond" description="Redox-active" evidence="10">
    <location>
        <begin position="33"/>
        <end position="36"/>
    </location>
</feature>
<accession>A0A076EUA8</accession>